<keyword evidence="1" id="KW-0812">Transmembrane</keyword>
<feature type="domain" description="Anti-sigma K factor RskA C-terminal" evidence="2">
    <location>
        <begin position="94"/>
        <end position="218"/>
    </location>
</feature>
<proteinExistence type="predicted"/>
<sequence length="228" mass="24973">MKIRGNDALRDKLAAEYVLGALRGGARRRFEGWMYSDAALRLLVREWEQRLLPMHEFVRPQAPSPHIWRNIEMRLHLKPERSRWHFWRGFGLGLASAAAVAALVVTVSVQQLREPSYDLVATLTDEQAQPALLVKADTGKRVLQVHMVGAAPVPLDRSLQLWAIPKAGPPRSLGVLGEDGRATFSLAAGATGSDVVVLAISLEPRGGSPNPNGPTGPVLYKGPWVRAM</sequence>
<keyword evidence="4" id="KW-1185">Reference proteome</keyword>
<dbReference type="RefSeq" id="WP_155453200.1">
    <property type="nucleotide sequence ID" value="NZ_WNKX01000004.1"/>
</dbReference>
<evidence type="ECO:0000259" key="2">
    <source>
        <dbReference type="Pfam" id="PF10099"/>
    </source>
</evidence>
<dbReference type="Pfam" id="PF10099">
    <property type="entry name" value="RskA_C"/>
    <property type="match status" value="1"/>
</dbReference>
<keyword evidence="1" id="KW-0472">Membrane</keyword>
<dbReference type="GO" id="GO:0016989">
    <property type="term" value="F:sigma factor antagonist activity"/>
    <property type="evidence" value="ECO:0007669"/>
    <property type="project" value="TreeGrafter"/>
</dbReference>
<dbReference type="PANTHER" id="PTHR37461">
    <property type="entry name" value="ANTI-SIGMA-K FACTOR RSKA"/>
    <property type="match status" value="1"/>
</dbReference>
<evidence type="ECO:0000256" key="1">
    <source>
        <dbReference type="SAM" id="Phobius"/>
    </source>
</evidence>
<dbReference type="EMBL" id="WNKX01000004">
    <property type="protein sequence ID" value="MTW10241.1"/>
    <property type="molecule type" value="Genomic_DNA"/>
</dbReference>
<reference evidence="3 4" key="1">
    <citation type="submission" date="2019-11" db="EMBL/GenBank/DDBJ databases">
        <title>Type strains purchased from KCTC, JCM and DSMZ.</title>
        <authorList>
            <person name="Lu H."/>
        </authorList>
    </citation>
    <scope>NUCLEOTIDE SEQUENCE [LARGE SCALE GENOMIC DNA]</scope>
    <source>
        <strain evidence="3 4">JCM 31587</strain>
    </source>
</reference>
<dbReference type="AlphaFoldDB" id="A0A6L6QDN8"/>
<gene>
    <name evidence="3" type="ORF">GM658_06455</name>
</gene>
<dbReference type="InterPro" id="IPR018764">
    <property type="entry name" value="RskA_C"/>
</dbReference>
<accession>A0A6L6QDN8</accession>
<keyword evidence="1" id="KW-1133">Transmembrane helix</keyword>
<protein>
    <recommendedName>
        <fullName evidence="2">Anti-sigma K factor RskA C-terminal domain-containing protein</fullName>
    </recommendedName>
</protein>
<feature type="transmembrane region" description="Helical" evidence="1">
    <location>
        <begin position="86"/>
        <end position="109"/>
    </location>
</feature>
<comment type="caution">
    <text evidence="3">The sequence shown here is derived from an EMBL/GenBank/DDBJ whole genome shotgun (WGS) entry which is preliminary data.</text>
</comment>
<evidence type="ECO:0000313" key="3">
    <source>
        <dbReference type="EMBL" id="MTW10241.1"/>
    </source>
</evidence>
<dbReference type="InterPro" id="IPR051474">
    <property type="entry name" value="Anti-sigma-K/W_factor"/>
</dbReference>
<name>A0A6L6QDN8_9BURK</name>
<dbReference type="GO" id="GO:0005886">
    <property type="term" value="C:plasma membrane"/>
    <property type="evidence" value="ECO:0007669"/>
    <property type="project" value="InterPro"/>
</dbReference>
<organism evidence="3 4">
    <name type="scientific">Massilia eburnea</name>
    <dbReference type="NCBI Taxonomy" id="1776165"/>
    <lineage>
        <taxon>Bacteria</taxon>
        <taxon>Pseudomonadati</taxon>
        <taxon>Pseudomonadota</taxon>
        <taxon>Betaproteobacteria</taxon>
        <taxon>Burkholderiales</taxon>
        <taxon>Oxalobacteraceae</taxon>
        <taxon>Telluria group</taxon>
        <taxon>Massilia</taxon>
    </lineage>
</organism>
<dbReference type="GO" id="GO:0006417">
    <property type="term" value="P:regulation of translation"/>
    <property type="evidence" value="ECO:0007669"/>
    <property type="project" value="TreeGrafter"/>
</dbReference>
<evidence type="ECO:0000313" key="4">
    <source>
        <dbReference type="Proteomes" id="UP000472320"/>
    </source>
</evidence>
<dbReference type="OrthoDB" id="8617430at2"/>
<dbReference type="Proteomes" id="UP000472320">
    <property type="component" value="Unassembled WGS sequence"/>
</dbReference>
<dbReference type="PANTHER" id="PTHR37461:SF1">
    <property type="entry name" value="ANTI-SIGMA-K FACTOR RSKA"/>
    <property type="match status" value="1"/>
</dbReference>